<feature type="compositionally biased region" description="Polar residues" evidence="1">
    <location>
        <begin position="46"/>
        <end position="66"/>
    </location>
</feature>
<reference evidence="2 3" key="1">
    <citation type="submission" date="2009-08" db="EMBL/GenBank/DDBJ databases">
        <title>The Genome Sequence of Spizellomyces punctatus strain DAOM BR117.</title>
        <authorList>
            <consortium name="The Broad Institute Genome Sequencing Platform"/>
            <person name="Russ C."/>
            <person name="Cuomo C."/>
            <person name="Shea T."/>
            <person name="Young S.K."/>
            <person name="Zeng Q."/>
            <person name="Koehrsen M."/>
            <person name="Haas B."/>
            <person name="Borodovsky M."/>
            <person name="Guigo R."/>
            <person name="Alvarado L."/>
            <person name="Berlin A."/>
            <person name="Bochicchio J."/>
            <person name="Borenstein D."/>
            <person name="Chapman S."/>
            <person name="Chen Z."/>
            <person name="Engels R."/>
            <person name="Freedman E."/>
            <person name="Gellesch M."/>
            <person name="Goldberg J."/>
            <person name="Griggs A."/>
            <person name="Gujja S."/>
            <person name="Heiman D."/>
            <person name="Hepburn T."/>
            <person name="Howarth C."/>
            <person name="Jen D."/>
            <person name="Larson L."/>
            <person name="Lewis B."/>
            <person name="Mehta T."/>
            <person name="Park D."/>
            <person name="Pearson M."/>
            <person name="Roberts A."/>
            <person name="Saif S."/>
            <person name="Shenoy N."/>
            <person name="Sisk P."/>
            <person name="Stolte C."/>
            <person name="Sykes S."/>
            <person name="Thomson T."/>
            <person name="Walk T."/>
            <person name="White J."/>
            <person name="Yandava C."/>
            <person name="Burger G."/>
            <person name="Gray M.W."/>
            <person name="Holland P.W.H."/>
            <person name="King N."/>
            <person name="Lang F.B.F."/>
            <person name="Roger A.J."/>
            <person name="Ruiz-Trillo I."/>
            <person name="Lander E."/>
            <person name="Nusbaum C."/>
        </authorList>
    </citation>
    <scope>NUCLEOTIDE SEQUENCE [LARGE SCALE GENOMIC DNA]</scope>
    <source>
        <strain evidence="2 3">DAOM BR117</strain>
    </source>
</reference>
<evidence type="ECO:0000313" key="2">
    <source>
        <dbReference type="EMBL" id="KNC97183.1"/>
    </source>
</evidence>
<sequence>MGKSAKFGRAGKTKKERDQIKIAKNSRITKSSTTSATATHISTKINQEVIQQSTDKTSPKLPQTTSKPKHSTKDRDGDVVMAGSETDRKIQTKGKRYILEGRVDYVSLMNSRRSAKALLHTKDRIVQRR</sequence>
<organism evidence="2 3">
    <name type="scientific">Spizellomyces punctatus (strain DAOM BR117)</name>
    <dbReference type="NCBI Taxonomy" id="645134"/>
    <lineage>
        <taxon>Eukaryota</taxon>
        <taxon>Fungi</taxon>
        <taxon>Fungi incertae sedis</taxon>
        <taxon>Chytridiomycota</taxon>
        <taxon>Chytridiomycota incertae sedis</taxon>
        <taxon>Chytridiomycetes</taxon>
        <taxon>Spizellomycetales</taxon>
        <taxon>Spizellomycetaceae</taxon>
        <taxon>Spizellomyces</taxon>
    </lineage>
</organism>
<dbReference type="InParanoid" id="A0A0L0H951"/>
<evidence type="ECO:0000256" key="1">
    <source>
        <dbReference type="SAM" id="MobiDB-lite"/>
    </source>
</evidence>
<dbReference type="AlphaFoldDB" id="A0A0L0H951"/>
<feature type="compositionally biased region" description="Low complexity" evidence="1">
    <location>
        <begin position="28"/>
        <end position="45"/>
    </location>
</feature>
<dbReference type="Proteomes" id="UP000053201">
    <property type="component" value="Unassembled WGS sequence"/>
</dbReference>
<dbReference type="OrthoDB" id="2138702at2759"/>
<protein>
    <submittedName>
        <fullName evidence="2">Uncharacterized protein</fullName>
    </submittedName>
</protein>
<dbReference type="RefSeq" id="XP_016605223.1">
    <property type="nucleotide sequence ID" value="XM_016755738.1"/>
</dbReference>
<gene>
    <name evidence="2" type="ORF">SPPG_07570</name>
</gene>
<feature type="region of interest" description="Disordered" evidence="1">
    <location>
        <begin position="1"/>
        <end position="88"/>
    </location>
</feature>
<dbReference type="EMBL" id="KQ257465">
    <property type="protein sequence ID" value="KNC97183.1"/>
    <property type="molecule type" value="Genomic_DNA"/>
</dbReference>
<proteinExistence type="predicted"/>
<dbReference type="VEuPathDB" id="FungiDB:SPPG_07570"/>
<accession>A0A0L0H951</accession>
<evidence type="ECO:0000313" key="3">
    <source>
        <dbReference type="Proteomes" id="UP000053201"/>
    </source>
</evidence>
<keyword evidence="3" id="KW-1185">Reference proteome</keyword>
<dbReference type="GeneID" id="27690779"/>
<name>A0A0L0H951_SPIPD</name>